<dbReference type="OrthoDB" id="9810120at2"/>
<comment type="similarity">
    <text evidence="3 11">Belongs to the complex I subunit 4L family.</text>
</comment>
<evidence type="ECO:0000256" key="9">
    <source>
        <dbReference type="ARBA" id="ARBA00023027"/>
    </source>
</evidence>
<dbReference type="EMBL" id="LT670846">
    <property type="protein sequence ID" value="SHK58286.1"/>
    <property type="molecule type" value="Genomic_DNA"/>
</dbReference>
<accession>A0A1M6TN12</accession>
<keyword evidence="7 11" id="KW-1278">Translocase</keyword>
<keyword evidence="11" id="KW-0830">Ubiquinone</keyword>
<evidence type="ECO:0000313" key="12">
    <source>
        <dbReference type="EMBL" id="SHK58286.1"/>
    </source>
</evidence>
<keyword evidence="4 11" id="KW-0813">Transport</keyword>
<keyword evidence="9 11" id="KW-0520">NAD</keyword>
<protein>
    <recommendedName>
        <fullName evidence="11">NADH-quinone oxidoreductase subunit K</fullName>
        <ecNumber evidence="11">7.1.1.-</ecNumber>
    </recommendedName>
    <alternativeName>
        <fullName evidence="11">NADH dehydrogenase I subunit K</fullName>
    </alternativeName>
    <alternativeName>
        <fullName evidence="11">NDH-1 subunit K</fullName>
    </alternativeName>
</protein>
<dbReference type="Gene3D" id="1.10.287.3510">
    <property type="match status" value="1"/>
</dbReference>
<evidence type="ECO:0000256" key="4">
    <source>
        <dbReference type="ARBA" id="ARBA00022448"/>
    </source>
</evidence>
<keyword evidence="13" id="KW-1185">Reference proteome</keyword>
<dbReference type="GO" id="GO:0050136">
    <property type="term" value="F:NADH dehydrogenase (quinone) (non-electrogenic) activity"/>
    <property type="evidence" value="ECO:0007669"/>
    <property type="project" value="UniProtKB-UniRule"/>
</dbReference>
<gene>
    <name evidence="11" type="primary">nuoK</name>
    <name evidence="12" type="ORF">SAMN05444391_1529</name>
</gene>
<dbReference type="NCBIfam" id="NF004320">
    <property type="entry name" value="PRK05715.1-2"/>
    <property type="match status" value="1"/>
</dbReference>
<evidence type="ECO:0000313" key="13">
    <source>
        <dbReference type="Proteomes" id="UP000189810"/>
    </source>
</evidence>
<feature type="transmembrane region" description="Helical" evidence="11">
    <location>
        <begin position="6"/>
        <end position="24"/>
    </location>
</feature>
<evidence type="ECO:0000256" key="3">
    <source>
        <dbReference type="ARBA" id="ARBA00010519"/>
    </source>
</evidence>
<keyword evidence="5 11" id="KW-0812">Transmembrane</keyword>
<keyword evidence="8 11" id="KW-1133">Transmembrane helix</keyword>
<comment type="catalytic activity">
    <reaction evidence="11">
        <text>a quinone + NADH + 5 H(+)(in) = a quinol + NAD(+) + 4 H(+)(out)</text>
        <dbReference type="Rhea" id="RHEA:57888"/>
        <dbReference type="ChEBI" id="CHEBI:15378"/>
        <dbReference type="ChEBI" id="CHEBI:24646"/>
        <dbReference type="ChEBI" id="CHEBI:57540"/>
        <dbReference type="ChEBI" id="CHEBI:57945"/>
        <dbReference type="ChEBI" id="CHEBI:132124"/>
    </reaction>
</comment>
<comment type="subunit">
    <text evidence="11">NDH-1 is composed of 14 different subunits. Subunits NuoA, H, J, K, L, M, N constitute the membrane sector of the complex.</text>
</comment>
<feature type="transmembrane region" description="Helical" evidence="11">
    <location>
        <begin position="61"/>
        <end position="84"/>
    </location>
</feature>
<proteinExistence type="inferred from homology"/>
<evidence type="ECO:0000256" key="7">
    <source>
        <dbReference type="ARBA" id="ARBA00022967"/>
    </source>
</evidence>
<feature type="transmembrane region" description="Helical" evidence="11">
    <location>
        <begin position="31"/>
        <end position="49"/>
    </location>
</feature>
<evidence type="ECO:0000256" key="10">
    <source>
        <dbReference type="ARBA" id="ARBA00023136"/>
    </source>
</evidence>
<dbReference type="AlphaFoldDB" id="A0A1M6TN12"/>
<dbReference type="PANTHER" id="PTHR11434">
    <property type="entry name" value="NADH-UBIQUINONE OXIDOREDUCTASE SUBUNIT ND4L"/>
    <property type="match status" value="1"/>
</dbReference>
<dbReference type="InterPro" id="IPR001133">
    <property type="entry name" value="NADH_UbQ_OxRdtase_chain4L/K"/>
</dbReference>
<organism evidence="12 13">
    <name type="scientific">Thermocrinis minervae</name>
    <dbReference type="NCBI Taxonomy" id="381751"/>
    <lineage>
        <taxon>Bacteria</taxon>
        <taxon>Pseudomonadati</taxon>
        <taxon>Aquificota</taxon>
        <taxon>Aquificia</taxon>
        <taxon>Aquificales</taxon>
        <taxon>Aquificaceae</taxon>
        <taxon>Thermocrinis</taxon>
    </lineage>
</organism>
<dbReference type="GO" id="GO:0005886">
    <property type="term" value="C:plasma membrane"/>
    <property type="evidence" value="ECO:0007669"/>
    <property type="project" value="UniProtKB-SubCell"/>
</dbReference>
<dbReference type="HAMAP" id="MF_01456">
    <property type="entry name" value="NDH1_NuoK"/>
    <property type="match status" value="1"/>
</dbReference>
<keyword evidence="6 11" id="KW-0874">Quinone</keyword>
<sequence>MTIEKAYILISIFLFLLGFLGVIIRKNLITILLSTELMLNGTNLALVVMDRMVGATEGQVFALFVLTVAAAEVAVGLGLVVAIFRLKGYEGSSEITYLRE</sequence>
<dbReference type="GO" id="GO:0042773">
    <property type="term" value="P:ATP synthesis coupled electron transport"/>
    <property type="evidence" value="ECO:0007669"/>
    <property type="project" value="InterPro"/>
</dbReference>
<comment type="subcellular location">
    <subcellularLocation>
        <location evidence="11">Cell membrane</location>
        <topology evidence="11">Multi-pass membrane protein</topology>
    </subcellularLocation>
    <subcellularLocation>
        <location evidence="2">Membrane</location>
        <topology evidence="2">Multi-pass membrane protein</topology>
    </subcellularLocation>
</comment>
<evidence type="ECO:0000256" key="6">
    <source>
        <dbReference type="ARBA" id="ARBA00022719"/>
    </source>
</evidence>
<dbReference type="PANTHER" id="PTHR11434:SF21">
    <property type="entry name" value="NADH DEHYDROGENASE SUBUNIT 4L-RELATED"/>
    <property type="match status" value="1"/>
</dbReference>
<dbReference type="STRING" id="381751.SAMN05444391_1529"/>
<comment type="function">
    <text evidence="1 11">NDH-1 shuttles electrons from NADH, via FMN and iron-sulfur (Fe-S) centers, to quinones in the respiratory chain. The immediate electron acceptor for the enzyme in this species is believed to be ubiquinone. Couples the redox reaction to proton translocation (for every two electrons transferred, four hydrogen ions are translocated across the cytoplasmic membrane), and thus conserves the redox energy in a proton gradient.</text>
</comment>
<name>A0A1M6TN12_9AQUI</name>
<keyword evidence="11" id="KW-1003">Cell membrane</keyword>
<dbReference type="EC" id="7.1.1.-" evidence="11"/>
<dbReference type="RefSeq" id="WP_079654603.1">
    <property type="nucleotide sequence ID" value="NZ_LT670846.1"/>
</dbReference>
<keyword evidence="10 11" id="KW-0472">Membrane</keyword>
<evidence type="ECO:0000256" key="2">
    <source>
        <dbReference type="ARBA" id="ARBA00004141"/>
    </source>
</evidence>
<dbReference type="FunFam" id="1.10.287.3510:FF:000001">
    <property type="entry name" value="NADH-quinone oxidoreductase subunit K"/>
    <property type="match status" value="1"/>
</dbReference>
<dbReference type="InterPro" id="IPR039428">
    <property type="entry name" value="NUOK/Mnh_C1-like"/>
</dbReference>
<dbReference type="Pfam" id="PF00420">
    <property type="entry name" value="Oxidored_q2"/>
    <property type="match status" value="1"/>
</dbReference>
<evidence type="ECO:0000256" key="11">
    <source>
        <dbReference type="HAMAP-Rule" id="MF_01456"/>
    </source>
</evidence>
<evidence type="ECO:0000256" key="8">
    <source>
        <dbReference type="ARBA" id="ARBA00022989"/>
    </source>
</evidence>
<dbReference type="GO" id="GO:0048038">
    <property type="term" value="F:quinone binding"/>
    <property type="evidence" value="ECO:0007669"/>
    <property type="project" value="UniProtKB-KW"/>
</dbReference>
<reference evidence="12 13" key="1">
    <citation type="submission" date="2016-11" db="EMBL/GenBank/DDBJ databases">
        <authorList>
            <person name="Jaros S."/>
            <person name="Januszkiewicz K."/>
            <person name="Wedrychowicz H."/>
        </authorList>
    </citation>
    <scope>NUCLEOTIDE SEQUENCE [LARGE SCALE GENOMIC DNA]</scope>
    <source>
        <strain evidence="12 13">DSM 19557</strain>
    </source>
</reference>
<dbReference type="GO" id="GO:0030964">
    <property type="term" value="C:NADH dehydrogenase complex"/>
    <property type="evidence" value="ECO:0007669"/>
    <property type="project" value="TreeGrafter"/>
</dbReference>
<dbReference type="Proteomes" id="UP000189810">
    <property type="component" value="Chromosome I"/>
</dbReference>
<evidence type="ECO:0000256" key="1">
    <source>
        <dbReference type="ARBA" id="ARBA00002378"/>
    </source>
</evidence>
<evidence type="ECO:0000256" key="5">
    <source>
        <dbReference type="ARBA" id="ARBA00022692"/>
    </source>
</evidence>